<organism evidence="1 2">
    <name type="scientific">Holtiella tumoricola</name>
    <dbReference type="NCBI Taxonomy" id="3018743"/>
    <lineage>
        <taxon>Bacteria</taxon>
        <taxon>Bacillati</taxon>
        <taxon>Bacillota</taxon>
        <taxon>Clostridia</taxon>
        <taxon>Lachnospirales</taxon>
        <taxon>Cellulosilyticaceae</taxon>
        <taxon>Holtiella</taxon>
    </lineage>
</organism>
<sequence>MTKEQCVELLVMIKSCHPKFELQIYQKDNNYTEACKYWIAFLIELDYNMALIAIRKLINTSKWVPTIADIKEAYAELLLPEVVDDEKAWGLVINAIGKYGGIYAQDKAMEELPLQVREAVKWVGGIKAISMCPTESIEPLRGQFTKAMKAVNERVRKELSLGPKLSGQIDQIRLDKKEEMFELINSEPVKQITYGPVTDDKKIDYNIKQCGMLREVYARAQEGRLTNE</sequence>
<protein>
    <submittedName>
        <fullName evidence="1">Replicative helicase loader/inhibitor</fullName>
    </submittedName>
</protein>
<dbReference type="Gene3D" id="1.10.8.200">
    <property type="entry name" value="Replisome organizer (g39p helicase loader/inhibitor protein)"/>
    <property type="match status" value="1"/>
</dbReference>
<gene>
    <name evidence="1" type="ORF">PBV87_08700</name>
</gene>
<dbReference type="AlphaFoldDB" id="A0AA42J0V2"/>
<evidence type="ECO:0000313" key="2">
    <source>
        <dbReference type="Proteomes" id="UP001169242"/>
    </source>
</evidence>
<name>A0AA42J0V2_9FIRM</name>
<accession>A0AA42J0V2</accession>
<comment type="caution">
    <text evidence="1">The sequence shown here is derived from an EMBL/GenBank/DDBJ whole genome shotgun (WGS) entry which is preliminary data.</text>
</comment>
<keyword evidence="2" id="KW-1185">Reference proteome</keyword>
<dbReference type="RefSeq" id="WP_271011918.1">
    <property type="nucleotide sequence ID" value="NZ_JAQIFT010000039.1"/>
</dbReference>
<evidence type="ECO:0000313" key="1">
    <source>
        <dbReference type="EMBL" id="MDA3731551.1"/>
    </source>
</evidence>
<dbReference type="EMBL" id="JAQIFT010000039">
    <property type="protein sequence ID" value="MDA3731551.1"/>
    <property type="molecule type" value="Genomic_DNA"/>
</dbReference>
<dbReference type="Proteomes" id="UP001169242">
    <property type="component" value="Unassembled WGS sequence"/>
</dbReference>
<reference evidence="1" key="1">
    <citation type="journal article" date="2023" name="Int. J. Syst. Evol. Microbiol.">
        <title>&lt;i&gt;Holtiella tumoricola&lt;/i&gt; gen. nov. sp. nov., isolated from a human clinical sample.</title>
        <authorList>
            <person name="Allen-Vercoe E."/>
            <person name="Daigneault M.C."/>
            <person name="Vancuren S.J."/>
            <person name="Cochrane K."/>
            <person name="O'Neal L.L."/>
            <person name="Sankaranarayanan K."/>
            <person name="Lawson P.A."/>
        </authorList>
    </citation>
    <scope>NUCLEOTIDE SEQUENCE</scope>
    <source>
        <strain evidence="1">CC70A</strain>
    </source>
</reference>
<proteinExistence type="predicted"/>